<dbReference type="Proteomes" id="UP000184600">
    <property type="component" value="Unassembled WGS sequence"/>
</dbReference>
<name>A0A1M7YP99_9VIBR</name>
<dbReference type="EMBL" id="FRFG01000003">
    <property type="protein sequence ID" value="SHO54447.1"/>
    <property type="molecule type" value="Genomic_DNA"/>
</dbReference>
<dbReference type="InterPro" id="IPR002104">
    <property type="entry name" value="Integrase_catalytic"/>
</dbReference>
<keyword evidence="5" id="KW-1185">Reference proteome</keyword>
<protein>
    <submittedName>
        <fullName evidence="4">Tyrosine recombinase XerC</fullName>
    </submittedName>
</protein>
<dbReference type="InterPro" id="IPR011010">
    <property type="entry name" value="DNA_brk_join_enz"/>
</dbReference>
<dbReference type="GO" id="GO:0015074">
    <property type="term" value="P:DNA integration"/>
    <property type="evidence" value="ECO:0007669"/>
    <property type="project" value="InterPro"/>
</dbReference>
<proteinExistence type="predicted"/>
<feature type="domain" description="Tyr recombinase" evidence="3">
    <location>
        <begin position="129"/>
        <end position="315"/>
    </location>
</feature>
<dbReference type="GO" id="GO:0006310">
    <property type="term" value="P:DNA recombination"/>
    <property type="evidence" value="ECO:0007669"/>
    <property type="project" value="UniProtKB-KW"/>
</dbReference>
<dbReference type="PROSITE" id="PS51898">
    <property type="entry name" value="TYR_RECOMBINASE"/>
    <property type="match status" value="1"/>
</dbReference>
<keyword evidence="2" id="KW-0233">DNA recombination</keyword>
<evidence type="ECO:0000256" key="1">
    <source>
        <dbReference type="ARBA" id="ARBA00023125"/>
    </source>
</evidence>
<dbReference type="InterPro" id="IPR013762">
    <property type="entry name" value="Integrase-like_cat_sf"/>
</dbReference>
<dbReference type="InterPro" id="IPR010998">
    <property type="entry name" value="Integrase_recombinase_N"/>
</dbReference>
<evidence type="ECO:0000256" key="2">
    <source>
        <dbReference type="ARBA" id="ARBA00023172"/>
    </source>
</evidence>
<dbReference type="GO" id="GO:0003677">
    <property type="term" value="F:DNA binding"/>
    <property type="evidence" value="ECO:0007669"/>
    <property type="project" value="UniProtKB-KW"/>
</dbReference>
<dbReference type="SUPFAM" id="SSF47823">
    <property type="entry name" value="lambda integrase-like, N-terminal domain"/>
    <property type="match status" value="1"/>
</dbReference>
<dbReference type="STRING" id="1117707.VQ7734_00161"/>
<dbReference type="AlphaFoldDB" id="A0A1M7YP99"/>
<dbReference type="Gene3D" id="1.10.150.130">
    <property type="match status" value="1"/>
</dbReference>
<evidence type="ECO:0000259" key="3">
    <source>
        <dbReference type="PROSITE" id="PS51898"/>
    </source>
</evidence>
<dbReference type="SUPFAM" id="SSF56349">
    <property type="entry name" value="DNA breaking-rejoining enzymes"/>
    <property type="match status" value="1"/>
</dbReference>
<accession>A0A1M7YP99</accession>
<reference evidence="5" key="1">
    <citation type="submission" date="2016-12" db="EMBL/GenBank/DDBJ databases">
        <authorList>
            <person name="Rodrigo-Torres L."/>
            <person name="Arahal R.D."/>
            <person name="Lucena T."/>
        </authorList>
    </citation>
    <scope>NUCLEOTIDE SEQUENCE [LARGE SCALE GENOMIC DNA]</scope>
</reference>
<organism evidence="4 5">
    <name type="scientific">Vibrio quintilis</name>
    <dbReference type="NCBI Taxonomy" id="1117707"/>
    <lineage>
        <taxon>Bacteria</taxon>
        <taxon>Pseudomonadati</taxon>
        <taxon>Pseudomonadota</taxon>
        <taxon>Gammaproteobacteria</taxon>
        <taxon>Vibrionales</taxon>
        <taxon>Vibrionaceae</taxon>
        <taxon>Vibrio</taxon>
    </lineage>
</organism>
<dbReference type="Pfam" id="PF00589">
    <property type="entry name" value="Phage_integrase"/>
    <property type="match status" value="1"/>
</dbReference>
<evidence type="ECO:0000313" key="5">
    <source>
        <dbReference type="Proteomes" id="UP000184600"/>
    </source>
</evidence>
<dbReference type="Gene3D" id="1.10.443.10">
    <property type="entry name" value="Intergrase catalytic core"/>
    <property type="match status" value="1"/>
</dbReference>
<gene>
    <name evidence="4" type="primary">xerC_1</name>
    <name evidence="4" type="ORF">VQ7734_00161</name>
</gene>
<evidence type="ECO:0000313" key="4">
    <source>
        <dbReference type="EMBL" id="SHO54447.1"/>
    </source>
</evidence>
<sequence length="321" mass="37699">MLKRRTNLTKKDELNKYKEILSKTVTTEQLAELTQHQYAHSSLLAMTKDWNLFTEFCLSRQLCPLPATSTTVRQFIEKESQERKFSTIRRYTVTITVIHKFLSCPDPIRSTDVRLLLMSLRQEKKGDNKQADAFDLTHLQMLNKRMQHSKNKRDIRDLAIYFLMFECALKRAELRDFQTSQLLDHNPQHLHVALHHETYGLSAEATQAIEKWRDLIDISDSPYLFRSIDRHQNIAANKLNDSSIYRILRHAGERLGMKHLKFSGQSTRIGAVRELHKQGMKVREIQSFGRWHSPVMPAQYVGDTHSAETMMLRYKSFKPWK</sequence>
<keyword evidence="1" id="KW-0238">DNA-binding</keyword>